<dbReference type="PANTHER" id="PTHR32309:SF13">
    <property type="entry name" value="FERRIC ENTEROBACTIN TRANSPORT PROTEIN FEPE"/>
    <property type="match status" value="1"/>
</dbReference>
<evidence type="ECO:0008006" key="3">
    <source>
        <dbReference type="Google" id="ProtNLM"/>
    </source>
</evidence>
<dbReference type="InterPro" id="IPR050445">
    <property type="entry name" value="Bact_polysacc_biosynth/exp"/>
</dbReference>
<evidence type="ECO:0000313" key="1">
    <source>
        <dbReference type="EMBL" id="GAA4938520.1"/>
    </source>
</evidence>
<dbReference type="EMBL" id="BAABLX010000009">
    <property type="protein sequence ID" value="GAA4938520.1"/>
    <property type="molecule type" value="Genomic_DNA"/>
</dbReference>
<dbReference type="RefSeq" id="WP_345419715.1">
    <property type="nucleotide sequence ID" value="NZ_AP031496.1"/>
</dbReference>
<proteinExistence type="predicted"/>
<dbReference type="GO" id="GO:0005886">
    <property type="term" value="C:plasma membrane"/>
    <property type="evidence" value="ECO:0007669"/>
    <property type="project" value="TreeGrafter"/>
</dbReference>
<dbReference type="InterPro" id="IPR027417">
    <property type="entry name" value="P-loop_NTPase"/>
</dbReference>
<dbReference type="SUPFAM" id="SSF52540">
    <property type="entry name" value="P-loop containing nucleoside triphosphate hydrolases"/>
    <property type="match status" value="1"/>
</dbReference>
<dbReference type="AlphaFoldDB" id="A0AAV3U163"/>
<sequence length="267" mass="29630">MDKLKQIITDKRVASRTTVTATKEPSPTSHDLVNRFIAGDMVLTKEERKRLWKPETMAAKRVIYQGMDNLEVLNAYRELRTKLLRKSGGSSSITLVTSAGSKSSHNSEVAFNLATAFAMDTSKSSIYVDCDPYIEDRQDLAIREFNFGLTDHLRDSNISLADATYPSGVEHLKIIPTGCHTDTAAEFFNHPRLGGIFNEIKYSLPHVFIFIHTPPVLHYSEASILADIADMAVLVVPSKETTPNQINESIELLGQNKVAGVVFSETD</sequence>
<organism evidence="1 2">
    <name type="scientific">Halioxenophilus aromaticivorans</name>
    <dbReference type="NCBI Taxonomy" id="1306992"/>
    <lineage>
        <taxon>Bacteria</taxon>
        <taxon>Pseudomonadati</taxon>
        <taxon>Pseudomonadota</taxon>
        <taxon>Gammaproteobacteria</taxon>
        <taxon>Alteromonadales</taxon>
        <taxon>Alteromonadaceae</taxon>
        <taxon>Halioxenophilus</taxon>
    </lineage>
</organism>
<keyword evidence="2" id="KW-1185">Reference proteome</keyword>
<name>A0AAV3U163_9ALTE</name>
<protein>
    <recommendedName>
        <fullName evidence="3">Polysaccharide biosynthesis protein</fullName>
    </recommendedName>
</protein>
<dbReference type="Proteomes" id="UP001409585">
    <property type="component" value="Unassembled WGS sequence"/>
</dbReference>
<dbReference type="PANTHER" id="PTHR32309">
    <property type="entry name" value="TYROSINE-PROTEIN KINASE"/>
    <property type="match status" value="1"/>
</dbReference>
<dbReference type="Gene3D" id="3.40.50.300">
    <property type="entry name" value="P-loop containing nucleotide triphosphate hydrolases"/>
    <property type="match status" value="1"/>
</dbReference>
<reference evidence="2" key="1">
    <citation type="journal article" date="2019" name="Int. J. Syst. Evol. Microbiol.">
        <title>The Global Catalogue of Microorganisms (GCM) 10K type strain sequencing project: providing services to taxonomists for standard genome sequencing and annotation.</title>
        <authorList>
            <consortium name="The Broad Institute Genomics Platform"/>
            <consortium name="The Broad Institute Genome Sequencing Center for Infectious Disease"/>
            <person name="Wu L."/>
            <person name="Ma J."/>
        </authorList>
    </citation>
    <scope>NUCLEOTIDE SEQUENCE [LARGE SCALE GENOMIC DNA]</scope>
    <source>
        <strain evidence="2">JCM 19134</strain>
    </source>
</reference>
<evidence type="ECO:0000313" key="2">
    <source>
        <dbReference type="Proteomes" id="UP001409585"/>
    </source>
</evidence>
<dbReference type="GO" id="GO:0004713">
    <property type="term" value="F:protein tyrosine kinase activity"/>
    <property type="evidence" value="ECO:0007669"/>
    <property type="project" value="TreeGrafter"/>
</dbReference>
<accession>A0AAV3U163</accession>
<comment type="caution">
    <text evidence="1">The sequence shown here is derived from an EMBL/GenBank/DDBJ whole genome shotgun (WGS) entry which is preliminary data.</text>
</comment>
<gene>
    <name evidence="1" type="ORF">GCM10025791_15710</name>
</gene>